<proteinExistence type="predicted"/>
<dbReference type="eggNOG" id="KOG3231">
    <property type="taxonomic scope" value="Eukaryota"/>
</dbReference>
<dbReference type="Gene3D" id="6.10.140.1230">
    <property type="match status" value="1"/>
</dbReference>
<dbReference type="GeneID" id="27690923"/>
<evidence type="ECO:0000256" key="1">
    <source>
        <dbReference type="SAM" id="MobiDB-lite"/>
    </source>
</evidence>
<keyword evidence="3" id="KW-1185">Reference proteome</keyword>
<name>A0A0L0H7F6_SPIPD</name>
<feature type="region of interest" description="Disordered" evidence="1">
    <location>
        <begin position="178"/>
        <end position="198"/>
    </location>
</feature>
<dbReference type="OrthoDB" id="10252926at2759"/>
<dbReference type="EMBL" id="KQ257466">
    <property type="protein sequence ID" value="KNC96899.1"/>
    <property type="molecule type" value="Genomic_DNA"/>
</dbReference>
<dbReference type="STRING" id="645134.A0A0L0H7F6"/>
<dbReference type="VEuPathDB" id="FungiDB:SPPG_07726"/>
<dbReference type="RefSeq" id="XP_016604939.1">
    <property type="nucleotide sequence ID" value="XM_016755884.1"/>
</dbReference>
<dbReference type="GO" id="GO:0007034">
    <property type="term" value="P:vacuolar transport"/>
    <property type="evidence" value="ECO:0007669"/>
    <property type="project" value="InterPro"/>
</dbReference>
<dbReference type="Pfam" id="PF03357">
    <property type="entry name" value="Snf7"/>
    <property type="match status" value="1"/>
</dbReference>
<dbReference type="PANTHER" id="PTHR10476">
    <property type="entry name" value="CHARGED MULTIVESICULAR BODY PROTEIN"/>
    <property type="match status" value="1"/>
</dbReference>
<sequence>MNLLQKKPNVKDQVRATSREVRTIQRELGKDRSGLERQEKQIIADIKKAAKQGRTAEAKTLAKQLLQLRKHIEKNTRVNAQVGGLRVKATTMASQAATAKAMSSATRVMAASNKATDLGQLQKTMMQFGEENTKMDMKDDMINDVLDSMMDEEGDQEESQNIMNAVFDEIGLDLTTKAAQVPRTRLDATQSVQREDESDALMKRLAQLKS</sequence>
<dbReference type="AlphaFoldDB" id="A0A0L0H7F6"/>
<accession>A0A0L0H7F6</accession>
<reference evidence="2 3" key="1">
    <citation type="submission" date="2009-08" db="EMBL/GenBank/DDBJ databases">
        <title>The Genome Sequence of Spizellomyces punctatus strain DAOM BR117.</title>
        <authorList>
            <consortium name="The Broad Institute Genome Sequencing Platform"/>
            <person name="Russ C."/>
            <person name="Cuomo C."/>
            <person name="Shea T."/>
            <person name="Young S.K."/>
            <person name="Zeng Q."/>
            <person name="Koehrsen M."/>
            <person name="Haas B."/>
            <person name="Borodovsky M."/>
            <person name="Guigo R."/>
            <person name="Alvarado L."/>
            <person name="Berlin A."/>
            <person name="Bochicchio J."/>
            <person name="Borenstein D."/>
            <person name="Chapman S."/>
            <person name="Chen Z."/>
            <person name="Engels R."/>
            <person name="Freedman E."/>
            <person name="Gellesch M."/>
            <person name="Goldberg J."/>
            <person name="Griggs A."/>
            <person name="Gujja S."/>
            <person name="Heiman D."/>
            <person name="Hepburn T."/>
            <person name="Howarth C."/>
            <person name="Jen D."/>
            <person name="Larson L."/>
            <person name="Lewis B."/>
            <person name="Mehta T."/>
            <person name="Park D."/>
            <person name="Pearson M."/>
            <person name="Roberts A."/>
            <person name="Saif S."/>
            <person name="Shenoy N."/>
            <person name="Sisk P."/>
            <person name="Stolte C."/>
            <person name="Sykes S."/>
            <person name="Thomson T."/>
            <person name="Walk T."/>
            <person name="White J."/>
            <person name="Yandava C."/>
            <person name="Burger G."/>
            <person name="Gray M.W."/>
            <person name="Holland P.W.H."/>
            <person name="King N."/>
            <person name="Lang F.B.F."/>
            <person name="Roger A.J."/>
            <person name="Ruiz-Trillo I."/>
            <person name="Lander E."/>
            <person name="Nusbaum C."/>
        </authorList>
    </citation>
    <scope>NUCLEOTIDE SEQUENCE [LARGE SCALE GENOMIC DNA]</scope>
    <source>
        <strain evidence="2 3">DAOM BR117</strain>
    </source>
</reference>
<dbReference type="InParanoid" id="A0A0L0H7F6"/>
<dbReference type="OMA" id="MEMSEEM"/>
<organism evidence="2 3">
    <name type="scientific">Spizellomyces punctatus (strain DAOM BR117)</name>
    <dbReference type="NCBI Taxonomy" id="645134"/>
    <lineage>
        <taxon>Eukaryota</taxon>
        <taxon>Fungi</taxon>
        <taxon>Fungi incertae sedis</taxon>
        <taxon>Chytridiomycota</taxon>
        <taxon>Chytridiomycota incertae sedis</taxon>
        <taxon>Chytridiomycetes</taxon>
        <taxon>Spizellomycetales</taxon>
        <taxon>Spizellomycetaceae</taxon>
        <taxon>Spizellomyces</taxon>
    </lineage>
</organism>
<dbReference type="InterPro" id="IPR005024">
    <property type="entry name" value="Snf7_fam"/>
</dbReference>
<protein>
    <submittedName>
        <fullName evidence="2">Uncharacterized protein</fullName>
    </submittedName>
</protein>
<evidence type="ECO:0000313" key="2">
    <source>
        <dbReference type="EMBL" id="KNC96899.1"/>
    </source>
</evidence>
<gene>
    <name evidence="2" type="ORF">SPPG_07726</name>
</gene>
<dbReference type="Proteomes" id="UP000053201">
    <property type="component" value="Unassembled WGS sequence"/>
</dbReference>
<evidence type="ECO:0000313" key="3">
    <source>
        <dbReference type="Proteomes" id="UP000053201"/>
    </source>
</evidence>